<dbReference type="Gene3D" id="3.40.50.1820">
    <property type="entry name" value="alpha/beta hydrolase"/>
    <property type="match status" value="1"/>
</dbReference>
<evidence type="ECO:0000313" key="2">
    <source>
        <dbReference type="EMBL" id="TCO29539.1"/>
    </source>
</evidence>
<dbReference type="PRINTS" id="PR00111">
    <property type="entry name" value="ABHYDROLASE"/>
</dbReference>
<protein>
    <submittedName>
        <fullName evidence="2">Pimeloyl-ACP methyl ester carboxylesterase</fullName>
    </submittedName>
</protein>
<accession>A0ABY2BSF6</accession>
<feature type="domain" description="AB hydrolase-1" evidence="1">
    <location>
        <begin position="23"/>
        <end position="217"/>
    </location>
</feature>
<dbReference type="PANTHER" id="PTHR43194">
    <property type="entry name" value="HYDROLASE ALPHA/BETA FOLD FAMILY"/>
    <property type="match status" value="1"/>
</dbReference>
<reference evidence="2 3" key="1">
    <citation type="journal article" date="2015" name="Stand. Genomic Sci.">
        <title>Genomic Encyclopedia of Bacterial and Archaeal Type Strains, Phase III: the genomes of soil and plant-associated and newly described type strains.</title>
        <authorList>
            <person name="Whitman W.B."/>
            <person name="Woyke T."/>
            <person name="Klenk H.P."/>
            <person name="Zhou Y."/>
            <person name="Lilburn T.G."/>
            <person name="Beck B.J."/>
            <person name="De Vos P."/>
            <person name="Vandamme P."/>
            <person name="Eisen J.A."/>
            <person name="Garrity G."/>
            <person name="Hugenholtz P."/>
            <person name="Kyrpides N.C."/>
        </authorList>
    </citation>
    <scope>NUCLEOTIDE SEQUENCE [LARGE SCALE GENOMIC DNA]</scope>
    <source>
        <strain evidence="2 3">VKM Ac-2538</strain>
    </source>
</reference>
<organism evidence="2 3">
    <name type="scientific">Kribbella orskensis</name>
    <dbReference type="NCBI Taxonomy" id="2512216"/>
    <lineage>
        <taxon>Bacteria</taxon>
        <taxon>Bacillati</taxon>
        <taxon>Actinomycetota</taxon>
        <taxon>Actinomycetes</taxon>
        <taxon>Propionibacteriales</taxon>
        <taxon>Kribbellaceae</taxon>
        <taxon>Kribbella</taxon>
    </lineage>
</organism>
<dbReference type="InterPro" id="IPR000073">
    <property type="entry name" value="AB_hydrolase_1"/>
</dbReference>
<name>A0ABY2BSF6_9ACTN</name>
<dbReference type="SUPFAM" id="SSF53474">
    <property type="entry name" value="alpha/beta-Hydrolases"/>
    <property type="match status" value="1"/>
</dbReference>
<sequence length="225" mass="24433">MKVSLEAGEFHYVGYGDEGAPPMVLVHGMGWSSSTWEQVAPTLAKTRRVIALDLRGHGESVWTPTYSFEEMRDDLLEFADRLELGKFLLCGHSMGASVSWLFAERYVDRLTGLVIVDAAPPDGDGDWTVPPKPEGELIADWEMLIALYGQQAKPDPAWWADLPKITVPTLIVGGGSTSKVPQESLAAAAKLLPDATLVTVEGAGHHVQTAKPDELLAAIEQWAKD</sequence>
<comment type="caution">
    <text evidence="2">The sequence shown here is derived from an EMBL/GenBank/DDBJ whole genome shotgun (WGS) entry which is preliminary data.</text>
</comment>
<dbReference type="EMBL" id="SLWM01000002">
    <property type="protein sequence ID" value="TCO29539.1"/>
    <property type="molecule type" value="Genomic_DNA"/>
</dbReference>
<gene>
    <name evidence="2" type="ORF">EV644_102258</name>
</gene>
<dbReference type="RefSeq" id="WP_132188094.1">
    <property type="nucleotide sequence ID" value="NZ_SLWM01000002.1"/>
</dbReference>
<keyword evidence="3" id="KW-1185">Reference proteome</keyword>
<evidence type="ECO:0000259" key="1">
    <source>
        <dbReference type="Pfam" id="PF12697"/>
    </source>
</evidence>
<dbReference type="PANTHER" id="PTHR43194:SF2">
    <property type="entry name" value="PEROXISOMAL MEMBRANE PROTEIN LPX1"/>
    <property type="match status" value="1"/>
</dbReference>
<dbReference type="Proteomes" id="UP000295818">
    <property type="component" value="Unassembled WGS sequence"/>
</dbReference>
<dbReference type="Pfam" id="PF12697">
    <property type="entry name" value="Abhydrolase_6"/>
    <property type="match status" value="1"/>
</dbReference>
<proteinExistence type="predicted"/>
<evidence type="ECO:0000313" key="3">
    <source>
        <dbReference type="Proteomes" id="UP000295818"/>
    </source>
</evidence>
<dbReference type="InterPro" id="IPR050228">
    <property type="entry name" value="Carboxylesterase_BioH"/>
</dbReference>
<dbReference type="InterPro" id="IPR029058">
    <property type="entry name" value="AB_hydrolase_fold"/>
</dbReference>